<gene>
    <name evidence="2" type="ORF">V6x_16340</name>
</gene>
<accession>A0A517W9L7</accession>
<evidence type="ECO:0000256" key="1">
    <source>
        <dbReference type="SAM" id="MobiDB-lite"/>
    </source>
</evidence>
<reference evidence="2 3" key="1">
    <citation type="submission" date="2019-02" db="EMBL/GenBank/DDBJ databases">
        <title>Deep-cultivation of Planctomycetes and their phenomic and genomic characterization uncovers novel biology.</title>
        <authorList>
            <person name="Wiegand S."/>
            <person name="Jogler M."/>
            <person name="Boedeker C."/>
            <person name="Pinto D."/>
            <person name="Vollmers J."/>
            <person name="Rivas-Marin E."/>
            <person name="Kohn T."/>
            <person name="Peeters S.H."/>
            <person name="Heuer A."/>
            <person name="Rast P."/>
            <person name="Oberbeckmann S."/>
            <person name="Bunk B."/>
            <person name="Jeske O."/>
            <person name="Meyerdierks A."/>
            <person name="Storesund J.E."/>
            <person name="Kallscheuer N."/>
            <person name="Luecker S."/>
            <person name="Lage O.M."/>
            <person name="Pohl T."/>
            <person name="Merkel B.J."/>
            <person name="Hornburger P."/>
            <person name="Mueller R.-W."/>
            <person name="Bruemmer F."/>
            <person name="Labrenz M."/>
            <person name="Spormann A.M."/>
            <person name="Op den Camp H."/>
            <person name="Overmann J."/>
            <person name="Amann R."/>
            <person name="Jetten M.S.M."/>
            <person name="Mascher T."/>
            <person name="Medema M.H."/>
            <person name="Devos D.P."/>
            <person name="Kaster A.-K."/>
            <person name="Ovreas L."/>
            <person name="Rohde M."/>
            <person name="Galperin M.Y."/>
            <person name="Jogler C."/>
        </authorList>
    </citation>
    <scope>NUCLEOTIDE SEQUENCE [LARGE SCALE GENOMIC DNA]</scope>
    <source>
        <strain evidence="2 3">V6</strain>
    </source>
</reference>
<feature type="compositionally biased region" description="Low complexity" evidence="1">
    <location>
        <begin position="1"/>
        <end position="12"/>
    </location>
</feature>
<evidence type="ECO:0000313" key="3">
    <source>
        <dbReference type="Proteomes" id="UP000320722"/>
    </source>
</evidence>
<feature type="region of interest" description="Disordered" evidence="1">
    <location>
        <begin position="1"/>
        <end position="28"/>
    </location>
</feature>
<protein>
    <recommendedName>
        <fullName evidence="4">JAB domain-containing protein</fullName>
    </recommendedName>
</protein>
<dbReference type="AlphaFoldDB" id="A0A517W9L7"/>
<sequence length="219" mass="25203">MPHPRTQPLTRRLLQRSRRKRPKQRKTRPLRFSPYAWAKLIYLRDRGATEVGGFGITEPDDPKFVQDIVLVEQTCTDITVAFDDTAVADFFDDQIDAGRHPEQFGRVWIHTHPGNSARPSQVDVETFARVFGNCDWAVMFILARNGATYAELKHSGRSKAEKLSVGIDFKPQFAASNHSAWEDEYRQSVHEALLSPLWGLSEWFEDEIAYSEQWPVFPI</sequence>
<dbReference type="SUPFAM" id="SSF102712">
    <property type="entry name" value="JAB1/MPN domain"/>
    <property type="match status" value="1"/>
</dbReference>
<name>A0A517W9L7_9PLAN</name>
<evidence type="ECO:0000313" key="2">
    <source>
        <dbReference type="EMBL" id="QDU01951.1"/>
    </source>
</evidence>
<organism evidence="2 3">
    <name type="scientific">Gimesia chilikensis</name>
    <dbReference type="NCBI Taxonomy" id="2605989"/>
    <lineage>
        <taxon>Bacteria</taxon>
        <taxon>Pseudomonadati</taxon>
        <taxon>Planctomycetota</taxon>
        <taxon>Planctomycetia</taxon>
        <taxon>Planctomycetales</taxon>
        <taxon>Planctomycetaceae</taxon>
        <taxon>Gimesia</taxon>
    </lineage>
</organism>
<feature type="compositionally biased region" description="Basic residues" evidence="1">
    <location>
        <begin position="13"/>
        <end position="28"/>
    </location>
</feature>
<proteinExistence type="predicted"/>
<dbReference type="Gene3D" id="3.40.140.10">
    <property type="entry name" value="Cytidine Deaminase, domain 2"/>
    <property type="match status" value="1"/>
</dbReference>
<dbReference type="RefSeq" id="WP_197999754.1">
    <property type="nucleotide sequence ID" value="NZ_CP036347.1"/>
</dbReference>
<dbReference type="Proteomes" id="UP000320722">
    <property type="component" value="Chromosome"/>
</dbReference>
<evidence type="ECO:0008006" key="4">
    <source>
        <dbReference type="Google" id="ProtNLM"/>
    </source>
</evidence>
<dbReference type="EMBL" id="CP036347">
    <property type="protein sequence ID" value="QDU01951.1"/>
    <property type="molecule type" value="Genomic_DNA"/>
</dbReference>